<feature type="transmembrane region" description="Helical" evidence="6">
    <location>
        <begin position="67"/>
        <end position="90"/>
    </location>
</feature>
<dbReference type="PRINTS" id="PR00173">
    <property type="entry name" value="EDTRNSPORT"/>
</dbReference>
<dbReference type="CDD" id="cd06261">
    <property type="entry name" value="TM_PBP2"/>
    <property type="match status" value="1"/>
</dbReference>
<dbReference type="Pfam" id="PF00528">
    <property type="entry name" value="BPD_transp_1"/>
    <property type="match status" value="1"/>
</dbReference>
<dbReference type="GO" id="GO:0005886">
    <property type="term" value="C:plasma membrane"/>
    <property type="evidence" value="ECO:0007669"/>
    <property type="project" value="UniProtKB-SubCell"/>
</dbReference>
<evidence type="ECO:0000256" key="2">
    <source>
        <dbReference type="ARBA" id="ARBA00022692"/>
    </source>
</evidence>
<keyword evidence="3" id="KW-0029">Amino-acid transport</keyword>
<dbReference type="Gene3D" id="1.10.3720.10">
    <property type="entry name" value="MetI-like"/>
    <property type="match status" value="1"/>
</dbReference>
<dbReference type="SUPFAM" id="SSF161098">
    <property type="entry name" value="MetI-like"/>
    <property type="match status" value="1"/>
</dbReference>
<evidence type="ECO:0000256" key="3">
    <source>
        <dbReference type="ARBA" id="ARBA00022970"/>
    </source>
</evidence>
<organism evidence="8 9">
    <name type="scientific">Janibacter alkaliphilus</name>
    <dbReference type="NCBI Taxonomy" id="1069963"/>
    <lineage>
        <taxon>Bacteria</taxon>
        <taxon>Bacillati</taxon>
        <taxon>Actinomycetota</taxon>
        <taxon>Actinomycetes</taxon>
        <taxon>Micrococcales</taxon>
        <taxon>Intrasporangiaceae</taxon>
        <taxon>Janibacter</taxon>
    </lineage>
</organism>
<dbReference type="GO" id="GO:0055085">
    <property type="term" value="P:transmembrane transport"/>
    <property type="evidence" value="ECO:0007669"/>
    <property type="project" value="InterPro"/>
</dbReference>
<dbReference type="AlphaFoldDB" id="A0A852X7B1"/>
<dbReference type="GO" id="GO:0006865">
    <property type="term" value="P:amino acid transport"/>
    <property type="evidence" value="ECO:0007669"/>
    <property type="project" value="UniProtKB-KW"/>
</dbReference>
<dbReference type="RefSeq" id="WP_179461710.1">
    <property type="nucleotide sequence ID" value="NZ_JACBZX010000001.1"/>
</dbReference>
<feature type="transmembrane region" description="Helical" evidence="6">
    <location>
        <begin position="27"/>
        <end position="46"/>
    </location>
</feature>
<evidence type="ECO:0000256" key="6">
    <source>
        <dbReference type="RuleBase" id="RU363032"/>
    </source>
</evidence>
<evidence type="ECO:0000259" key="7">
    <source>
        <dbReference type="PROSITE" id="PS50928"/>
    </source>
</evidence>
<keyword evidence="2 6" id="KW-0812">Transmembrane</keyword>
<dbReference type="EMBL" id="JACBZX010000001">
    <property type="protein sequence ID" value="NYG36154.1"/>
    <property type="molecule type" value="Genomic_DNA"/>
</dbReference>
<comment type="subcellular location">
    <subcellularLocation>
        <location evidence="6">Cell membrane</location>
        <topology evidence="6">Multi-pass membrane protein</topology>
    </subcellularLocation>
    <subcellularLocation>
        <location evidence="1">Membrane</location>
        <topology evidence="1">Multi-pass membrane protein</topology>
    </subcellularLocation>
</comment>
<sequence length="319" mass="34503">MPAPDDAEREERYGPIDAVPVRHPGRWVAIAVIAVLVAMFVNMLLTNPEFDWGFIRQAMIQTPVLRGLLMGTLLVTVLAMIIGVTLGVVLAVMRLSDNPVLSGVAWVFTWFFRAIPRLVLLTIMGALGVLFQDGLGIGVPFDTQILSLFGIDGTMRIATLDANTVFSGVVGGAIGLGVSEAAYMAEIARAGILSVDDGQREAARSLGMSNAQAMRRIVLPQAMRVIVPPTGNETIAMTKDTSLLIGIPVTAELFFQLQTIGSRLFETFNVLVAATLWYLVICSVLMVGQYFLERHFGRGYGDTSEGGARRRVLQMGSTK</sequence>
<keyword evidence="9" id="KW-1185">Reference proteome</keyword>
<feature type="domain" description="ABC transmembrane type-1" evidence="7">
    <location>
        <begin position="69"/>
        <end position="291"/>
    </location>
</feature>
<dbReference type="Proteomes" id="UP000592181">
    <property type="component" value="Unassembled WGS sequence"/>
</dbReference>
<evidence type="ECO:0000313" key="9">
    <source>
        <dbReference type="Proteomes" id="UP000592181"/>
    </source>
</evidence>
<evidence type="ECO:0000313" key="8">
    <source>
        <dbReference type="EMBL" id="NYG36154.1"/>
    </source>
</evidence>
<comment type="similarity">
    <text evidence="6">Belongs to the binding-protein-dependent transport system permease family.</text>
</comment>
<dbReference type="PANTHER" id="PTHR30614:SF0">
    <property type="entry name" value="L-CYSTINE TRANSPORT SYSTEM PERMEASE PROTEIN TCYL"/>
    <property type="match status" value="1"/>
</dbReference>
<dbReference type="PROSITE" id="PS50928">
    <property type="entry name" value="ABC_TM1"/>
    <property type="match status" value="1"/>
</dbReference>
<keyword evidence="6" id="KW-0813">Transport</keyword>
<evidence type="ECO:0000256" key="1">
    <source>
        <dbReference type="ARBA" id="ARBA00004141"/>
    </source>
</evidence>
<dbReference type="InterPro" id="IPR043429">
    <property type="entry name" value="ArtM/GltK/GlnP/TcyL/YhdX-like"/>
</dbReference>
<evidence type="ECO:0000256" key="4">
    <source>
        <dbReference type="ARBA" id="ARBA00022989"/>
    </source>
</evidence>
<keyword evidence="4 6" id="KW-1133">Transmembrane helix</keyword>
<name>A0A852X7B1_9MICO</name>
<comment type="caution">
    <text evidence="8">The sequence shown here is derived from an EMBL/GenBank/DDBJ whole genome shotgun (WGS) entry which is preliminary data.</text>
</comment>
<evidence type="ECO:0000256" key="5">
    <source>
        <dbReference type="ARBA" id="ARBA00023136"/>
    </source>
</evidence>
<proteinExistence type="inferred from homology"/>
<dbReference type="PANTHER" id="PTHR30614">
    <property type="entry name" value="MEMBRANE COMPONENT OF AMINO ACID ABC TRANSPORTER"/>
    <property type="match status" value="1"/>
</dbReference>
<dbReference type="InterPro" id="IPR000515">
    <property type="entry name" value="MetI-like"/>
</dbReference>
<reference evidence="8 9" key="1">
    <citation type="submission" date="2020-07" db="EMBL/GenBank/DDBJ databases">
        <title>Sequencing the genomes of 1000 actinobacteria strains.</title>
        <authorList>
            <person name="Klenk H.-P."/>
        </authorList>
    </citation>
    <scope>NUCLEOTIDE SEQUENCE [LARGE SCALE GENOMIC DNA]</scope>
    <source>
        <strain evidence="8 9">DSM 24723</strain>
    </source>
</reference>
<feature type="transmembrane region" description="Helical" evidence="6">
    <location>
        <begin position="110"/>
        <end position="131"/>
    </location>
</feature>
<dbReference type="InterPro" id="IPR035906">
    <property type="entry name" value="MetI-like_sf"/>
</dbReference>
<gene>
    <name evidence="8" type="ORF">BJY28_000623</name>
</gene>
<protein>
    <submittedName>
        <fullName evidence="8">Polar amino acid transport system permease protein</fullName>
    </submittedName>
</protein>
<accession>A0A852X7B1</accession>
<feature type="transmembrane region" description="Helical" evidence="6">
    <location>
        <begin position="268"/>
        <end position="292"/>
    </location>
</feature>
<keyword evidence="5 6" id="KW-0472">Membrane</keyword>